<dbReference type="InterPro" id="IPR000092">
    <property type="entry name" value="Polyprenyl_synt"/>
</dbReference>
<evidence type="ECO:0000313" key="14">
    <source>
        <dbReference type="EMBL" id="CCJ81218.1"/>
    </source>
</evidence>
<keyword evidence="5 13" id="KW-0808">Transferase</keyword>
<dbReference type="SFLD" id="SFLDS00005">
    <property type="entry name" value="Isoprenoid_Synthase_Type_I"/>
    <property type="match status" value="1"/>
</dbReference>
<evidence type="ECO:0000256" key="6">
    <source>
        <dbReference type="ARBA" id="ARBA00022722"/>
    </source>
</evidence>
<dbReference type="InterPro" id="IPR033749">
    <property type="entry name" value="Polyprenyl_synt_CS"/>
</dbReference>
<evidence type="ECO:0000256" key="8">
    <source>
        <dbReference type="ARBA" id="ARBA00022801"/>
    </source>
</evidence>
<comment type="similarity">
    <text evidence="3 12">Belongs to the XseB family.</text>
</comment>
<proteinExistence type="inferred from homology"/>
<evidence type="ECO:0000256" key="2">
    <source>
        <dbReference type="ARBA" id="ARBA00006706"/>
    </source>
</evidence>
<dbReference type="CDD" id="cd00685">
    <property type="entry name" value="Trans_IPPS_HT"/>
    <property type="match status" value="1"/>
</dbReference>
<dbReference type="Gene3D" id="1.10.287.1040">
    <property type="entry name" value="Exonuclease VII, small subunit"/>
    <property type="match status" value="1"/>
</dbReference>
<organism evidence="14 15">
    <name type="scientific">Cronobacter dublinensis 1210</name>
    <dbReference type="NCBI Taxonomy" id="1208656"/>
    <lineage>
        <taxon>Bacteria</taxon>
        <taxon>Pseudomonadati</taxon>
        <taxon>Pseudomonadota</taxon>
        <taxon>Gammaproteobacteria</taxon>
        <taxon>Enterobacterales</taxon>
        <taxon>Enterobacteriaceae</taxon>
        <taxon>Cronobacter</taxon>
    </lineage>
</organism>
<keyword evidence="10" id="KW-0460">Magnesium</keyword>
<dbReference type="SUPFAM" id="SSF48576">
    <property type="entry name" value="Terpenoid synthases"/>
    <property type="match status" value="1"/>
</dbReference>
<sequence>MPKKNEQPASFETALSELELIVTRLESGDLPLEEALNEFERGVQLARQGQVKTATGGAARADPAFSERRRASYPLYAGRRVNMDFSQQLQSQAERANSALQHFIGALPFQKSPLVEAMLYGTLLGGKRLRPFLVYATGEMFGVNPTALDAPAAAIECIHAYSLMHDDLPAMDDDDLRRGQPTCHIRFGEASAILAGDALQTLAFSILSDAPMDNVTLRDRLAMVSELAKASGVAGMCGGQALDLEAEGQQVDLDALERIHRHKTGALIRAAVRMGALCAGDKGREALGYLDSYAESIGLAFQVQDDILDVVGDTATLGKRQGADQQLGKSTYPALLGLEHAQAKARSLCDDALAALAPLKAQALDTATLEALANFIIQRDK</sequence>
<dbReference type="GO" id="GO:0004337">
    <property type="term" value="F:(2E,6E)-farnesyl diphosphate synthase activity"/>
    <property type="evidence" value="ECO:0007669"/>
    <property type="project" value="UniProtKB-EC"/>
</dbReference>
<dbReference type="EC" id="3.1.11.6" evidence="12"/>
<dbReference type="InterPro" id="IPR053378">
    <property type="entry name" value="Prenyl_diphosphate_synthase"/>
</dbReference>
<comment type="caution">
    <text evidence="14">The sequence shown here is derived from an EMBL/GenBank/DDBJ whole genome shotgun (WGS) entry which is preliminary data.</text>
</comment>
<keyword evidence="4 12" id="KW-0963">Cytoplasm</keyword>
<dbReference type="InterPro" id="IPR037004">
    <property type="entry name" value="Exonuc_VII_ssu_sf"/>
</dbReference>
<evidence type="ECO:0000256" key="9">
    <source>
        <dbReference type="ARBA" id="ARBA00022839"/>
    </source>
</evidence>
<accession>A0ABP1W9M5</accession>
<dbReference type="InterPro" id="IPR003761">
    <property type="entry name" value="Exonuc_VII_S"/>
</dbReference>
<evidence type="ECO:0000256" key="11">
    <source>
        <dbReference type="ARBA" id="ARBA00023229"/>
    </source>
</evidence>
<evidence type="ECO:0000256" key="1">
    <source>
        <dbReference type="ARBA" id="ARBA00001946"/>
    </source>
</evidence>
<dbReference type="SFLD" id="SFLDG01017">
    <property type="entry name" value="Polyprenyl_Transferase_Like"/>
    <property type="match status" value="1"/>
</dbReference>
<evidence type="ECO:0000313" key="15">
    <source>
        <dbReference type="Proteomes" id="UP000009342"/>
    </source>
</evidence>
<dbReference type="HAMAP" id="MF_00337">
    <property type="entry name" value="Exonuc_7_S"/>
    <property type="match status" value="1"/>
</dbReference>
<evidence type="ECO:0000256" key="13">
    <source>
        <dbReference type="RuleBase" id="RU004466"/>
    </source>
</evidence>
<dbReference type="Gene3D" id="1.10.600.10">
    <property type="entry name" value="Farnesyl Diphosphate Synthase"/>
    <property type="match status" value="1"/>
</dbReference>
<comment type="subcellular location">
    <subcellularLocation>
        <location evidence="12">Cytoplasm</location>
    </subcellularLocation>
</comment>
<dbReference type="InterPro" id="IPR008949">
    <property type="entry name" value="Isoprenoid_synthase_dom_sf"/>
</dbReference>
<dbReference type="PANTHER" id="PTHR43281:SF1">
    <property type="entry name" value="FARNESYL DIPHOSPHATE SYNTHASE"/>
    <property type="match status" value="1"/>
</dbReference>
<evidence type="ECO:0000256" key="5">
    <source>
        <dbReference type="ARBA" id="ARBA00022679"/>
    </source>
</evidence>
<dbReference type="NCBIfam" id="NF007877">
    <property type="entry name" value="PRK10581.1"/>
    <property type="match status" value="1"/>
</dbReference>
<dbReference type="Pfam" id="PF02609">
    <property type="entry name" value="Exonuc_VII_S"/>
    <property type="match status" value="1"/>
</dbReference>
<comment type="catalytic activity">
    <reaction evidence="12">
        <text>Exonucleolytic cleavage in either 5'- to 3'- or 3'- to 5'-direction to yield nucleoside 5'-phosphates.</text>
        <dbReference type="EC" id="3.1.11.6"/>
    </reaction>
</comment>
<name>A0ABP1W9M5_9ENTR</name>
<evidence type="ECO:0000256" key="4">
    <source>
        <dbReference type="ARBA" id="ARBA00022490"/>
    </source>
</evidence>
<keyword evidence="9 12" id="KW-0269">Exonuclease</keyword>
<keyword evidence="7" id="KW-0479">Metal-binding</keyword>
<dbReference type="NCBIfam" id="NF045485">
    <property type="entry name" value="FPPsyn"/>
    <property type="match status" value="1"/>
</dbReference>
<comment type="function">
    <text evidence="12">Bidirectionally degrades single-stranded DNA into large acid-insoluble oligonucleotides, which are then degraded further into small acid-soluble oligonucleotides.</text>
</comment>
<dbReference type="GO" id="GO:0004161">
    <property type="term" value="F:dimethylallyltranstransferase activity"/>
    <property type="evidence" value="ECO:0007669"/>
    <property type="project" value="UniProtKB-EC"/>
</dbReference>
<protein>
    <recommendedName>
        <fullName evidence="12">Exodeoxyribonuclease 7 small subunit</fullName>
        <ecNumber evidence="12">3.1.11.6</ecNumber>
    </recommendedName>
    <alternativeName>
        <fullName evidence="12">Exodeoxyribonuclease VII small subunit</fullName>
        <shortName evidence="12">Exonuclease VII small subunit</shortName>
    </alternativeName>
</protein>
<dbReference type="Pfam" id="PF00348">
    <property type="entry name" value="polyprenyl_synt"/>
    <property type="match status" value="1"/>
</dbReference>
<comment type="cofactor">
    <cofactor evidence="1">
        <name>Mg(2+)</name>
        <dbReference type="ChEBI" id="CHEBI:18420"/>
    </cofactor>
</comment>
<evidence type="ECO:0000256" key="7">
    <source>
        <dbReference type="ARBA" id="ARBA00022723"/>
    </source>
</evidence>
<dbReference type="EMBL" id="CAKZ01000093">
    <property type="protein sequence ID" value="CCJ81218.1"/>
    <property type="molecule type" value="Genomic_DNA"/>
</dbReference>
<dbReference type="Proteomes" id="UP000009342">
    <property type="component" value="Unassembled WGS sequence"/>
</dbReference>
<dbReference type="SUPFAM" id="SSF116842">
    <property type="entry name" value="XseB-like"/>
    <property type="match status" value="1"/>
</dbReference>
<dbReference type="NCBIfam" id="TIGR01280">
    <property type="entry name" value="xseB"/>
    <property type="match status" value="1"/>
</dbReference>
<dbReference type="PANTHER" id="PTHR43281">
    <property type="entry name" value="FARNESYL DIPHOSPHATE SYNTHASE"/>
    <property type="match status" value="1"/>
</dbReference>
<evidence type="ECO:0000256" key="10">
    <source>
        <dbReference type="ARBA" id="ARBA00022842"/>
    </source>
</evidence>
<comment type="subunit">
    <text evidence="12">Heterooligomer composed of large and small subunits.</text>
</comment>
<dbReference type="GO" id="GO:0004311">
    <property type="term" value="F:geranylgeranyl diphosphate synthase activity"/>
    <property type="evidence" value="ECO:0007669"/>
    <property type="project" value="UniProtKB-EC"/>
</dbReference>
<keyword evidence="11" id="KW-0414">Isoprene biosynthesis</keyword>
<gene>
    <name evidence="12" type="primary">xseB</name>
    <name evidence="14" type="ORF">BN134_1959</name>
</gene>
<evidence type="ECO:0000256" key="12">
    <source>
        <dbReference type="HAMAP-Rule" id="MF_00337"/>
    </source>
</evidence>
<dbReference type="PROSITE" id="PS00444">
    <property type="entry name" value="POLYPRENYL_SYNTHASE_2"/>
    <property type="match status" value="1"/>
</dbReference>
<evidence type="ECO:0000256" key="3">
    <source>
        <dbReference type="ARBA" id="ARBA00009998"/>
    </source>
</evidence>
<keyword evidence="6 12" id="KW-0540">Nuclease</keyword>
<dbReference type="PROSITE" id="PS00723">
    <property type="entry name" value="POLYPRENYL_SYNTHASE_1"/>
    <property type="match status" value="1"/>
</dbReference>
<comment type="similarity">
    <text evidence="2 13">Belongs to the FPP/GGPP synthase family.</text>
</comment>
<reference evidence="15" key="1">
    <citation type="journal article" date="2012" name="PLoS ONE">
        <title>Comparative analysis of genome sequences covering the seven cronobacter species.</title>
        <authorList>
            <person name="Joseph S."/>
            <person name="Desai P."/>
            <person name="Ji Y."/>
            <person name="Cummings C.A."/>
            <person name="Shih R."/>
            <person name="Degoricija L."/>
            <person name="Rico A."/>
            <person name="Brzoska P."/>
            <person name="Hamby S.E."/>
            <person name="Masood N."/>
            <person name="Hariri S."/>
            <person name="Sonbol H."/>
            <person name="Chuzhanova N."/>
            <person name="McClelland M."/>
            <person name="Furtado M.R."/>
            <person name="Forsythe S.J."/>
        </authorList>
    </citation>
    <scope>NUCLEOTIDE SEQUENCE [LARGE SCALE GENOMIC DNA]</scope>
    <source>
        <strain evidence="15">1210</strain>
    </source>
</reference>
<keyword evidence="8 12" id="KW-0378">Hydrolase</keyword>
<keyword evidence="15" id="KW-1185">Reference proteome</keyword>